<reference evidence="1" key="2">
    <citation type="journal article" date="2015" name="Data Brief">
        <title>Shoot transcriptome of the giant reed, Arundo donax.</title>
        <authorList>
            <person name="Barrero R.A."/>
            <person name="Guerrero F.D."/>
            <person name="Moolhuijzen P."/>
            <person name="Goolsby J.A."/>
            <person name="Tidwell J."/>
            <person name="Bellgard S.E."/>
            <person name="Bellgard M.I."/>
        </authorList>
    </citation>
    <scope>NUCLEOTIDE SEQUENCE</scope>
    <source>
        <tissue evidence="1">Shoot tissue taken approximately 20 cm above the soil surface</tissue>
    </source>
</reference>
<evidence type="ECO:0000313" key="1">
    <source>
        <dbReference type="EMBL" id="JAD56881.1"/>
    </source>
</evidence>
<accession>A0A0A9B0H1</accession>
<dbReference type="EMBL" id="GBRH01241014">
    <property type="protein sequence ID" value="JAD56881.1"/>
    <property type="molecule type" value="Transcribed_RNA"/>
</dbReference>
<proteinExistence type="predicted"/>
<dbReference type="AlphaFoldDB" id="A0A0A9B0H1"/>
<name>A0A0A9B0H1_ARUDO</name>
<sequence length="34" mass="4089">MDSMFWVWSLDLNGLVLFKKRNYIQSVTQLLTQL</sequence>
<protein>
    <submittedName>
        <fullName evidence="1">Uncharacterized protein</fullName>
    </submittedName>
</protein>
<organism evidence="1">
    <name type="scientific">Arundo donax</name>
    <name type="common">Giant reed</name>
    <name type="synonym">Donax arundinaceus</name>
    <dbReference type="NCBI Taxonomy" id="35708"/>
    <lineage>
        <taxon>Eukaryota</taxon>
        <taxon>Viridiplantae</taxon>
        <taxon>Streptophyta</taxon>
        <taxon>Embryophyta</taxon>
        <taxon>Tracheophyta</taxon>
        <taxon>Spermatophyta</taxon>
        <taxon>Magnoliopsida</taxon>
        <taxon>Liliopsida</taxon>
        <taxon>Poales</taxon>
        <taxon>Poaceae</taxon>
        <taxon>PACMAD clade</taxon>
        <taxon>Arundinoideae</taxon>
        <taxon>Arundineae</taxon>
        <taxon>Arundo</taxon>
    </lineage>
</organism>
<reference evidence="1" key="1">
    <citation type="submission" date="2014-09" db="EMBL/GenBank/DDBJ databases">
        <authorList>
            <person name="Magalhaes I.L.F."/>
            <person name="Oliveira U."/>
            <person name="Santos F.R."/>
            <person name="Vidigal T.H.D.A."/>
            <person name="Brescovit A.D."/>
            <person name="Santos A.J."/>
        </authorList>
    </citation>
    <scope>NUCLEOTIDE SEQUENCE</scope>
    <source>
        <tissue evidence="1">Shoot tissue taken approximately 20 cm above the soil surface</tissue>
    </source>
</reference>